<keyword evidence="2" id="KW-1133">Transmembrane helix</keyword>
<evidence type="ECO:0000256" key="1">
    <source>
        <dbReference type="ARBA" id="ARBA00006464"/>
    </source>
</evidence>
<name>A0A7C3SMP9_9BACT</name>
<dbReference type="PANTHER" id="PTHR30576">
    <property type="entry name" value="COLANIC BIOSYNTHESIS UDP-GLUCOSE LIPID CARRIER TRANSFERASE"/>
    <property type="match status" value="1"/>
</dbReference>
<dbReference type="EMBL" id="DTHB01000060">
    <property type="protein sequence ID" value="HGB15698.1"/>
    <property type="molecule type" value="Genomic_DNA"/>
</dbReference>
<dbReference type="Pfam" id="PF02397">
    <property type="entry name" value="Bac_transf"/>
    <property type="match status" value="1"/>
</dbReference>
<dbReference type="PANTHER" id="PTHR30576:SF0">
    <property type="entry name" value="UNDECAPRENYL-PHOSPHATE N-ACETYLGALACTOSAMINYL 1-PHOSPHATE TRANSFERASE-RELATED"/>
    <property type="match status" value="1"/>
</dbReference>
<protein>
    <recommendedName>
        <fullName evidence="3">Bacterial sugar transferase domain-containing protein</fullName>
    </recommendedName>
</protein>
<dbReference type="AlphaFoldDB" id="A0A7C3SMP9"/>
<dbReference type="GO" id="GO:0016780">
    <property type="term" value="F:phosphotransferase activity, for other substituted phosphate groups"/>
    <property type="evidence" value="ECO:0007669"/>
    <property type="project" value="TreeGrafter"/>
</dbReference>
<accession>A0A7C3SMP9</accession>
<feature type="transmembrane region" description="Helical" evidence="2">
    <location>
        <begin position="137"/>
        <end position="158"/>
    </location>
</feature>
<dbReference type="InterPro" id="IPR003362">
    <property type="entry name" value="Bact_transf"/>
</dbReference>
<keyword evidence="2" id="KW-0812">Transmembrane</keyword>
<gene>
    <name evidence="4" type="ORF">ENV62_10750</name>
</gene>
<comment type="similarity">
    <text evidence="1">Belongs to the bacterial sugar transferase family.</text>
</comment>
<evidence type="ECO:0000313" key="4">
    <source>
        <dbReference type="EMBL" id="HGB15698.1"/>
    </source>
</evidence>
<feature type="domain" description="Bacterial sugar transferase" evidence="3">
    <location>
        <begin position="132"/>
        <end position="314"/>
    </location>
</feature>
<evidence type="ECO:0000256" key="2">
    <source>
        <dbReference type="SAM" id="Phobius"/>
    </source>
</evidence>
<organism evidence="4">
    <name type="scientific">Desulfobacca acetoxidans</name>
    <dbReference type="NCBI Taxonomy" id="60893"/>
    <lineage>
        <taxon>Bacteria</taxon>
        <taxon>Pseudomonadati</taxon>
        <taxon>Thermodesulfobacteriota</taxon>
        <taxon>Desulfobaccia</taxon>
        <taxon>Desulfobaccales</taxon>
        <taxon>Desulfobaccaceae</taxon>
        <taxon>Desulfobacca</taxon>
    </lineage>
</organism>
<proteinExistence type="inferred from homology"/>
<sequence>MKNEAGLPGRKGRPILLLGEGPLVHELTEILMRQHRRSPVIRLKIGETDDELKETIKKNNIRVIVYSDTIKNSRATFYNLLKLRFKGIAVYDAFSYYQKIARKIPVHCLDVPALFNYNPKAAFFFQIYKIAKRAFDIGLTLLLSPFALLVVFFCALAIKLDSRGPVFFLQERLGLDGKPFKLVKLRTMIDNAEKNTPQWCRDNDPRITRVGRILRKLRLDEVPQLLNVLKNEMSLIGPRPIRRHFTDLLAREIPFYRLRLLAKPGLTGWAQVHSGHANTLESHTQMIQYDLYYVFNPSLWLDFLTLLKTVRVILLGKGR</sequence>
<reference evidence="4" key="1">
    <citation type="journal article" date="2020" name="mSystems">
        <title>Genome- and Community-Level Interaction Insights into Carbon Utilization and Element Cycling Functions of Hydrothermarchaeota in Hydrothermal Sediment.</title>
        <authorList>
            <person name="Zhou Z."/>
            <person name="Liu Y."/>
            <person name="Xu W."/>
            <person name="Pan J."/>
            <person name="Luo Z.H."/>
            <person name="Li M."/>
        </authorList>
    </citation>
    <scope>NUCLEOTIDE SEQUENCE [LARGE SCALE GENOMIC DNA]</scope>
    <source>
        <strain evidence="4">SpSt-776</strain>
    </source>
</reference>
<comment type="caution">
    <text evidence="4">The sequence shown here is derived from an EMBL/GenBank/DDBJ whole genome shotgun (WGS) entry which is preliminary data.</text>
</comment>
<evidence type="ECO:0000259" key="3">
    <source>
        <dbReference type="Pfam" id="PF02397"/>
    </source>
</evidence>
<keyword evidence="2" id="KW-0472">Membrane</keyword>